<dbReference type="Pfam" id="PF01992">
    <property type="entry name" value="vATP-synt_AC39"/>
    <property type="match status" value="1"/>
</dbReference>
<keyword evidence="5" id="KW-1185">Reference proteome</keyword>
<name>A0A1U7LK17_NEOID</name>
<organism evidence="4 5">
    <name type="scientific">Neolecta irregularis (strain DAH-3)</name>
    <dbReference type="NCBI Taxonomy" id="1198029"/>
    <lineage>
        <taxon>Eukaryota</taxon>
        <taxon>Fungi</taxon>
        <taxon>Dikarya</taxon>
        <taxon>Ascomycota</taxon>
        <taxon>Taphrinomycotina</taxon>
        <taxon>Neolectales</taxon>
        <taxon>Neolectaceae</taxon>
        <taxon>Neolecta</taxon>
    </lineage>
</organism>
<dbReference type="AlphaFoldDB" id="A0A1U7LK17"/>
<dbReference type="InterPro" id="IPR016727">
    <property type="entry name" value="ATPase_V0-cplx_dsu"/>
</dbReference>
<dbReference type="Proteomes" id="UP000186594">
    <property type="component" value="Unassembled WGS sequence"/>
</dbReference>
<dbReference type="GO" id="GO:0046961">
    <property type="term" value="F:proton-transporting ATPase activity, rotational mechanism"/>
    <property type="evidence" value="ECO:0007669"/>
    <property type="project" value="EnsemblFungi"/>
</dbReference>
<dbReference type="PANTHER" id="PTHR11028">
    <property type="entry name" value="VACUOLAR ATP SYNTHASE SUBUNIT AC39"/>
    <property type="match status" value="1"/>
</dbReference>
<dbReference type="InterPro" id="IPR002843">
    <property type="entry name" value="ATPase_V0-cplx_csu/dsu"/>
</dbReference>
<dbReference type="InterPro" id="IPR036079">
    <property type="entry name" value="ATPase_csu/dsu_sf"/>
</dbReference>
<comment type="function">
    <text evidence="3">Subunit of the V0 complex of vacuolar(H+)-ATPase (V-ATPase), a multisubunit enzyme composed of a peripheral complex (V1) that hydrolyzes ATP and a membrane integral complex (V0) that translocates protons. V-ATPase is responsible for acidifying and maintaining the pH of intracellular compartments. This subunit is a non-integral membrane component of the membrane pore domain and is required for proper assembly of the V0 sector. Might be involved in the regulated assembly of V1 subunits onto the membrane sector or alternatively may prevent the passage of protons through V0 pores.</text>
</comment>
<dbReference type="EMBL" id="LXFE01002429">
    <property type="protein sequence ID" value="OLL23000.1"/>
    <property type="molecule type" value="Genomic_DNA"/>
</dbReference>
<dbReference type="STRING" id="1198029.A0A1U7LK17"/>
<evidence type="ECO:0000313" key="5">
    <source>
        <dbReference type="Proteomes" id="UP000186594"/>
    </source>
</evidence>
<keyword evidence="1 3" id="KW-0813">Transport</keyword>
<dbReference type="SUPFAM" id="SSF103486">
    <property type="entry name" value="V-type ATP synthase subunit C"/>
    <property type="match status" value="1"/>
</dbReference>
<keyword evidence="2 3" id="KW-0406">Ion transport</keyword>
<accession>A0A1U7LK17</accession>
<reference evidence="4 5" key="1">
    <citation type="submission" date="2016-04" db="EMBL/GenBank/DDBJ databases">
        <title>Evolutionary innovation and constraint leading to complex multicellularity in the Ascomycota.</title>
        <authorList>
            <person name="Cisse O."/>
            <person name="Nguyen A."/>
            <person name="Hewitt D.A."/>
            <person name="Jedd G."/>
            <person name="Stajich J.E."/>
        </authorList>
    </citation>
    <scope>NUCLEOTIDE SEQUENCE [LARGE SCALE GENOMIC DNA]</scope>
    <source>
        <strain evidence="4 5">DAH-3</strain>
    </source>
</reference>
<dbReference type="InterPro" id="IPR044911">
    <property type="entry name" value="V-type_ATPase_csu/dsu_dom_3"/>
</dbReference>
<keyword evidence="3" id="KW-0375">Hydrogen ion transport</keyword>
<comment type="similarity">
    <text evidence="3">Belongs to the V-ATPase V0D/AC39 subunit family.</text>
</comment>
<evidence type="ECO:0000256" key="2">
    <source>
        <dbReference type="ARBA" id="ARBA00023065"/>
    </source>
</evidence>
<dbReference type="OrthoDB" id="10250083at2759"/>
<dbReference type="GO" id="GO:0007034">
    <property type="term" value="P:vacuolar transport"/>
    <property type="evidence" value="ECO:0007669"/>
    <property type="project" value="EnsemblFungi"/>
</dbReference>
<comment type="subunit">
    <text evidence="3">V-ATPase is a heteromultimeric enzyme made up of two complexes: the ATP-hydrolytic V1 complex and the proton translocation V0 complex.</text>
</comment>
<evidence type="ECO:0000256" key="1">
    <source>
        <dbReference type="ARBA" id="ARBA00022448"/>
    </source>
</evidence>
<dbReference type="GO" id="GO:0000329">
    <property type="term" value="C:fungal-type vacuole membrane"/>
    <property type="evidence" value="ECO:0007669"/>
    <property type="project" value="EnsemblFungi"/>
</dbReference>
<gene>
    <name evidence="4" type="ORF">NEOLI_005292</name>
</gene>
<protein>
    <recommendedName>
        <fullName evidence="3">V-type proton ATPase subunit</fullName>
    </recommendedName>
</protein>
<evidence type="ECO:0000256" key="3">
    <source>
        <dbReference type="PIRNR" id="PIRNR018497"/>
    </source>
</evidence>
<evidence type="ECO:0000313" key="4">
    <source>
        <dbReference type="EMBL" id="OLL23000.1"/>
    </source>
</evidence>
<dbReference type="Gene3D" id="1.10.132.50">
    <property type="entry name" value="ATP synthase (C/AC39) subunit, domain 3"/>
    <property type="match status" value="1"/>
</dbReference>
<dbReference type="PIRSF" id="PIRSF018497">
    <property type="entry name" value="V-ATP_synth_D"/>
    <property type="match status" value="1"/>
</dbReference>
<dbReference type="GO" id="GO:0000220">
    <property type="term" value="C:vacuolar proton-transporting V-type ATPase, V0 domain"/>
    <property type="evidence" value="ECO:0007669"/>
    <property type="project" value="EnsemblFungi"/>
</dbReference>
<comment type="caution">
    <text evidence="4">The sequence shown here is derived from an EMBL/GenBank/DDBJ whole genome shotgun (WGS) entry which is preliminary data.</text>
</comment>
<sequence length="358" mass="40387">MEGLYFNVDNGYLEGVVRGYRSGLVDSTVYHNLTQCDSLQDIKMQLATTDYANFLGQEQVLSTSCIGEKATEKMVNEFKYLKLNASYEMNRFLDYITYSYMIDNVILLITGTLHERDTHELLDRCHPLGKFETMPALCVATSVEELYNAVLVETPLDCLVAADLDDLHIEIIRNTLYKSYLEDFHRFVQTLPSPTGEIMGEILEFEADRRAINITLNSFGTDLSREDRQKLYPRVGMLYPEGSFMLSRAEDVEGVKGAVAGVVEYRRFFEQGNKSLEDWFFEREVELNKNAFLSQVGIGIAGALTAVSLRDCLCVGAIEGAGDPEHCVDSRVCRAVSSRASIADRRNQKGRINSYICI</sequence>
<proteinExistence type="inferred from homology"/>
<dbReference type="OMA" id="MTYGYMI"/>